<proteinExistence type="predicted"/>
<sequence>MVSFSYRAVERLPKQLEQGVLYHSPEFEVAALSCACGCGHRVMLLVPDSHQVSQQNGFATVRPSISVCDAPCKSHYIISSGQVQWLAAFSDAMASTTMRRQIARHVDREARLQTWTSWICMAIARMFAKVRETLGL</sequence>
<organism evidence="1 2">
    <name type="scientific">Bradyrhizobium diazoefficiens</name>
    <dbReference type="NCBI Taxonomy" id="1355477"/>
    <lineage>
        <taxon>Bacteria</taxon>
        <taxon>Pseudomonadati</taxon>
        <taxon>Pseudomonadota</taxon>
        <taxon>Alphaproteobacteria</taxon>
        <taxon>Hyphomicrobiales</taxon>
        <taxon>Nitrobacteraceae</taxon>
        <taxon>Bradyrhizobium</taxon>
    </lineage>
</organism>
<dbReference type="InterPro" id="IPR045384">
    <property type="entry name" value="DUF6527"/>
</dbReference>
<dbReference type="AlphaFoldDB" id="A0A0E4FZW2"/>
<reference evidence="1 2" key="1">
    <citation type="submission" date="2014-11" db="EMBL/GenBank/DDBJ databases">
        <title>Symbiosis island explosion on the genome of extra-slow-growing strains of soybean bradyrhizobia with massive insertion sequences.</title>
        <authorList>
            <person name="Iida T."/>
            <person name="Minamisawa K."/>
        </authorList>
    </citation>
    <scope>NUCLEOTIDE SEQUENCE [LARGE SCALE GENOMIC DNA]</scope>
    <source>
        <strain evidence="1 2">NK6</strain>
        <plasmid evidence="2">pNK6d DNA</plasmid>
    </source>
</reference>
<gene>
    <name evidence="1" type="ORF">NK6_d_38</name>
</gene>
<dbReference type="RefSeq" id="WP_060913255.1">
    <property type="nucleotide sequence ID" value="NZ_JAFCKD010000158.1"/>
</dbReference>
<dbReference type="EMBL" id="AP014688">
    <property type="protein sequence ID" value="BAR63597.1"/>
    <property type="molecule type" value="Genomic_DNA"/>
</dbReference>
<keyword evidence="1" id="KW-0614">Plasmid</keyword>
<name>A0A0E4FZW2_9BRAD</name>
<dbReference type="Pfam" id="PF20137">
    <property type="entry name" value="BubE"/>
    <property type="match status" value="1"/>
</dbReference>
<geneLocation type="plasmid" evidence="2">
    <name>pNK6d DNA</name>
</geneLocation>
<protein>
    <submittedName>
        <fullName evidence="1">Uncharacterized protein</fullName>
    </submittedName>
</protein>
<evidence type="ECO:0000313" key="2">
    <source>
        <dbReference type="Proteomes" id="UP000063308"/>
    </source>
</evidence>
<evidence type="ECO:0000313" key="1">
    <source>
        <dbReference type="EMBL" id="BAR63597.1"/>
    </source>
</evidence>
<dbReference type="Proteomes" id="UP000063308">
    <property type="component" value="Plasmid pNK6d"/>
</dbReference>
<accession>A0A0E4FZW2</accession>